<dbReference type="EMBL" id="GBRH01162532">
    <property type="protein sequence ID" value="JAE35364.1"/>
    <property type="molecule type" value="Transcribed_RNA"/>
</dbReference>
<reference evidence="1" key="1">
    <citation type="submission" date="2014-09" db="EMBL/GenBank/DDBJ databases">
        <authorList>
            <person name="Magalhaes I.L.F."/>
            <person name="Oliveira U."/>
            <person name="Santos F.R."/>
            <person name="Vidigal T.H.D.A."/>
            <person name="Brescovit A.D."/>
            <person name="Santos A.J."/>
        </authorList>
    </citation>
    <scope>NUCLEOTIDE SEQUENCE</scope>
    <source>
        <tissue evidence="1">Shoot tissue taken approximately 20 cm above the soil surface</tissue>
    </source>
</reference>
<dbReference type="AlphaFoldDB" id="A0A0A9HHR8"/>
<accession>A0A0A9HHR8</accession>
<reference evidence="1" key="2">
    <citation type="journal article" date="2015" name="Data Brief">
        <title>Shoot transcriptome of the giant reed, Arundo donax.</title>
        <authorList>
            <person name="Barrero R.A."/>
            <person name="Guerrero F.D."/>
            <person name="Moolhuijzen P."/>
            <person name="Goolsby J.A."/>
            <person name="Tidwell J."/>
            <person name="Bellgard S.E."/>
            <person name="Bellgard M.I."/>
        </authorList>
    </citation>
    <scope>NUCLEOTIDE SEQUENCE</scope>
    <source>
        <tissue evidence="1">Shoot tissue taken approximately 20 cm above the soil surface</tissue>
    </source>
</reference>
<organism evidence="1">
    <name type="scientific">Arundo donax</name>
    <name type="common">Giant reed</name>
    <name type="synonym">Donax arundinaceus</name>
    <dbReference type="NCBI Taxonomy" id="35708"/>
    <lineage>
        <taxon>Eukaryota</taxon>
        <taxon>Viridiplantae</taxon>
        <taxon>Streptophyta</taxon>
        <taxon>Embryophyta</taxon>
        <taxon>Tracheophyta</taxon>
        <taxon>Spermatophyta</taxon>
        <taxon>Magnoliopsida</taxon>
        <taxon>Liliopsida</taxon>
        <taxon>Poales</taxon>
        <taxon>Poaceae</taxon>
        <taxon>PACMAD clade</taxon>
        <taxon>Arundinoideae</taxon>
        <taxon>Arundineae</taxon>
        <taxon>Arundo</taxon>
    </lineage>
</organism>
<protein>
    <submittedName>
        <fullName evidence="1">Uncharacterized protein</fullName>
    </submittedName>
</protein>
<sequence length="22" mass="2654">MSILYGFKEIMSLLFTYQNNLK</sequence>
<proteinExistence type="predicted"/>
<name>A0A0A9HHR8_ARUDO</name>
<evidence type="ECO:0000313" key="1">
    <source>
        <dbReference type="EMBL" id="JAE35364.1"/>
    </source>
</evidence>